<accession>A0ACC6FTC0</accession>
<evidence type="ECO:0000313" key="2">
    <source>
        <dbReference type="Proteomes" id="UP001173802"/>
    </source>
</evidence>
<sequence>MTAAQPTQAETPLTMTEKLPLQLVSPATLTLRTRGYAYRARTMAAIAWLAVSLCDQVNVA</sequence>
<evidence type="ECO:0000313" key="1">
    <source>
        <dbReference type="EMBL" id="MDL0082337.1"/>
    </source>
</evidence>
<dbReference type="Proteomes" id="UP001173802">
    <property type="component" value="Unassembled WGS sequence"/>
</dbReference>
<organism evidence="1 2">
    <name type="scientific">Helicobacter zhangjianzhongii</name>
    <dbReference type="NCBI Taxonomy" id="2974574"/>
    <lineage>
        <taxon>Bacteria</taxon>
        <taxon>Pseudomonadati</taxon>
        <taxon>Campylobacterota</taxon>
        <taxon>Epsilonproteobacteria</taxon>
        <taxon>Campylobacterales</taxon>
        <taxon>Helicobacteraceae</taxon>
        <taxon>Helicobacter</taxon>
    </lineage>
</organism>
<gene>
    <name evidence="1" type="ORF">NYG90_06595</name>
</gene>
<protein>
    <submittedName>
        <fullName evidence="1">Uncharacterized protein</fullName>
    </submittedName>
</protein>
<name>A0ACC6FTC0_9HELI</name>
<keyword evidence="2" id="KW-1185">Reference proteome</keyword>
<reference evidence="1 2" key="1">
    <citation type="journal article" date="2023" name="Microorganisms">
        <title>Isolation and Genomic Characteristics of Cat-Borne Campylobacter felis sp. nov. and Sheep-Borne Campylobacter ovis sp. nov.</title>
        <authorList>
            <person name="Wang H."/>
            <person name="Li Y."/>
            <person name="Gu Y."/>
            <person name="Zhou G."/>
            <person name="Chen X."/>
            <person name="Zhang X."/>
            <person name="Shao Z."/>
            <person name="Zhang J."/>
            <person name="Zhang M."/>
        </authorList>
    </citation>
    <scope>NUCLEOTIDE SEQUENCE [LARGE SCALE GENOMIC DNA]</scope>
    <source>
        <strain evidence="1 2">XJK30-2</strain>
    </source>
</reference>
<comment type="caution">
    <text evidence="1">The sequence shown here is derived from an EMBL/GenBank/DDBJ whole genome shotgun (WGS) entry which is preliminary data.</text>
</comment>
<dbReference type="EMBL" id="JANURN010000005">
    <property type="protein sequence ID" value="MDL0082337.1"/>
    <property type="molecule type" value="Genomic_DNA"/>
</dbReference>
<proteinExistence type="predicted"/>